<feature type="compositionally biased region" description="Low complexity" evidence="1">
    <location>
        <begin position="219"/>
        <end position="235"/>
    </location>
</feature>
<comment type="caution">
    <text evidence="2">The sequence shown here is derived from an EMBL/GenBank/DDBJ whole genome shotgun (WGS) entry which is preliminary data.</text>
</comment>
<proteinExistence type="predicted"/>
<organism evidence="2 3">
    <name type="scientific">Truncatella angustata</name>
    <dbReference type="NCBI Taxonomy" id="152316"/>
    <lineage>
        <taxon>Eukaryota</taxon>
        <taxon>Fungi</taxon>
        <taxon>Dikarya</taxon>
        <taxon>Ascomycota</taxon>
        <taxon>Pezizomycotina</taxon>
        <taxon>Sordariomycetes</taxon>
        <taxon>Xylariomycetidae</taxon>
        <taxon>Amphisphaeriales</taxon>
        <taxon>Sporocadaceae</taxon>
        <taxon>Truncatella</taxon>
    </lineage>
</organism>
<name>A0A9P8REU8_9PEZI</name>
<accession>A0A9P8REU8</accession>
<keyword evidence="3" id="KW-1185">Reference proteome</keyword>
<reference evidence="2" key="1">
    <citation type="journal article" date="2021" name="Nat. Commun.">
        <title>Genetic determinants of endophytism in the Arabidopsis root mycobiome.</title>
        <authorList>
            <person name="Mesny F."/>
            <person name="Miyauchi S."/>
            <person name="Thiergart T."/>
            <person name="Pickel B."/>
            <person name="Atanasova L."/>
            <person name="Karlsson M."/>
            <person name="Huettel B."/>
            <person name="Barry K.W."/>
            <person name="Haridas S."/>
            <person name="Chen C."/>
            <person name="Bauer D."/>
            <person name="Andreopoulos W."/>
            <person name="Pangilinan J."/>
            <person name="LaButti K."/>
            <person name="Riley R."/>
            <person name="Lipzen A."/>
            <person name="Clum A."/>
            <person name="Drula E."/>
            <person name="Henrissat B."/>
            <person name="Kohler A."/>
            <person name="Grigoriev I.V."/>
            <person name="Martin F.M."/>
            <person name="Hacquard S."/>
        </authorList>
    </citation>
    <scope>NUCLEOTIDE SEQUENCE</scope>
    <source>
        <strain evidence="2">MPI-SDFR-AT-0073</strain>
    </source>
</reference>
<feature type="region of interest" description="Disordered" evidence="1">
    <location>
        <begin position="27"/>
        <end position="70"/>
    </location>
</feature>
<dbReference type="EMBL" id="JAGPXC010000013">
    <property type="protein sequence ID" value="KAH6643302.1"/>
    <property type="molecule type" value="Genomic_DNA"/>
</dbReference>
<dbReference type="GeneID" id="70137397"/>
<feature type="region of interest" description="Disordered" evidence="1">
    <location>
        <begin position="213"/>
        <end position="255"/>
    </location>
</feature>
<dbReference type="RefSeq" id="XP_045951232.1">
    <property type="nucleotide sequence ID" value="XM_046108506.1"/>
</dbReference>
<evidence type="ECO:0000313" key="2">
    <source>
        <dbReference type="EMBL" id="KAH6643302.1"/>
    </source>
</evidence>
<gene>
    <name evidence="2" type="ORF">BKA67DRAFT_665122</name>
</gene>
<dbReference type="Proteomes" id="UP000758603">
    <property type="component" value="Unassembled WGS sequence"/>
</dbReference>
<protein>
    <submittedName>
        <fullName evidence="2">Uncharacterized protein</fullName>
    </submittedName>
</protein>
<feature type="compositionally biased region" description="Polar residues" evidence="1">
    <location>
        <begin position="273"/>
        <end position="283"/>
    </location>
</feature>
<dbReference type="AlphaFoldDB" id="A0A9P8REU8"/>
<evidence type="ECO:0000256" key="1">
    <source>
        <dbReference type="SAM" id="MobiDB-lite"/>
    </source>
</evidence>
<feature type="region of interest" description="Disordered" evidence="1">
    <location>
        <begin position="272"/>
        <end position="303"/>
    </location>
</feature>
<sequence>MTSVSSAEPIVMDTADRADHVDLLKGPVRLNQQPEDFEALEEDRQADTSHNTDIGPQEDGLEASKSQPCEKDENRILPAPIPRTPLPSLSPEIFLQLRDTCAEPRCQETPCKFRDFCPRHRNQRQKEKRRAAYVAGESVRQCAIQDCDQATTFDSRLCKNHGNLRTSIYMWRKSVFAPRKSKTGICLACSKDTVDLLYCATCTARVEQYMERTSVGSQSEPTVSSENGSSSSTVVQEHSDADHVDNPPPISPGYSKVVGSLAAAMDSILTDCGTASNQDSQDAAQPEPETKPFRRIKISDLLN</sequence>
<evidence type="ECO:0000313" key="3">
    <source>
        <dbReference type="Proteomes" id="UP000758603"/>
    </source>
</evidence>